<accession>A0A1W1GX62</accession>
<evidence type="ECO:0008006" key="3">
    <source>
        <dbReference type="Google" id="ProtNLM"/>
    </source>
</evidence>
<name>A0A1W1GX62_9GAMM</name>
<dbReference type="Proteomes" id="UP000191133">
    <property type="component" value="Unassembled WGS sequence"/>
</dbReference>
<gene>
    <name evidence="1" type="ORF">SAMN04488690_1653</name>
</gene>
<sequence length="79" mass="8735">MSRSVVIYGPHLCGKHANAQELREHFGLRAVIEDWDGHSSYPLEDTLVLTENPDAIADSSSKVMHHGWAIRELLAGARA</sequence>
<proteinExistence type="predicted"/>
<reference evidence="2" key="1">
    <citation type="submission" date="2016-10" db="EMBL/GenBank/DDBJ databases">
        <authorList>
            <person name="Varghese N."/>
            <person name="Submissions S."/>
        </authorList>
    </citation>
    <scope>NUCLEOTIDE SEQUENCE [LARGE SCALE GENOMIC DNA]</scope>
    <source>
        <strain evidence="2">92MFCol6.1</strain>
    </source>
</reference>
<evidence type="ECO:0000313" key="1">
    <source>
        <dbReference type="EMBL" id="SLM23946.1"/>
    </source>
</evidence>
<evidence type="ECO:0000313" key="2">
    <source>
        <dbReference type="Proteomes" id="UP000191133"/>
    </source>
</evidence>
<dbReference type="AlphaFoldDB" id="A0A1W1GX62"/>
<dbReference type="RefSeq" id="WP_080149271.1">
    <property type="nucleotide sequence ID" value="NZ_FWEU01000002.1"/>
</dbReference>
<protein>
    <recommendedName>
        <fullName evidence="3">AAA domain-containing protein</fullName>
    </recommendedName>
</protein>
<dbReference type="EMBL" id="FWEU01000002">
    <property type="protein sequence ID" value="SLM23946.1"/>
    <property type="molecule type" value="Genomic_DNA"/>
</dbReference>
<organism evidence="1 2">
    <name type="scientific">Stenotrophomonas indicatrix</name>
    <dbReference type="NCBI Taxonomy" id="2045451"/>
    <lineage>
        <taxon>Bacteria</taxon>
        <taxon>Pseudomonadati</taxon>
        <taxon>Pseudomonadota</taxon>
        <taxon>Gammaproteobacteria</taxon>
        <taxon>Lysobacterales</taxon>
        <taxon>Lysobacteraceae</taxon>
        <taxon>Stenotrophomonas</taxon>
    </lineage>
</organism>